<name>A0A495SDD0_9FLAO</name>
<proteinExistence type="predicted"/>
<sequence length="45" mass="5039">MKSFSECNGCQKRAVVLVFGFALIGVYASVRKVITIVKNYKNENI</sequence>
<organism evidence="1 2">
    <name type="scientific">Chryseobacterium defluvii</name>
    <dbReference type="NCBI Taxonomy" id="160396"/>
    <lineage>
        <taxon>Bacteria</taxon>
        <taxon>Pseudomonadati</taxon>
        <taxon>Bacteroidota</taxon>
        <taxon>Flavobacteriia</taxon>
        <taxon>Flavobacteriales</taxon>
        <taxon>Weeksellaceae</taxon>
        <taxon>Chryseobacterium group</taxon>
        <taxon>Chryseobacterium</taxon>
    </lineage>
</organism>
<reference evidence="1 2" key="1">
    <citation type="submission" date="2018-10" db="EMBL/GenBank/DDBJ databases">
        <title>Genomic Encyclopedia of Archaeal and Bacterial Type Strains, Phase II (KMG-II): from individual species to whole genera.</title>
        <authorList>
            <person name="Goeker M."/>
        </authorList>
    </citation>
    <scope>NUCLEOTIDE SEQUENCE [LARGE SCALE GENOMIC DNA]</scope>
    <source>
        <strain evidence="1 2">DSM 14219</strain>
    </source>
</reference>
<dbReference type="EMBL" id="RBXB01000002">
    <property type="protein sequence ID" value="RKS98232.1"/>
    <property type="molecule type" value="Genomic_DNA"/>
</dbReference>
<evidence type="ECO:0000313" key="1">
    <source>
        <dbReference type="EMBL" id="RKS98232.1"/>
    </source>
</evidence>
<evidence type="ECO:0000313" key="2">
    <source>
        <dbReference type="Proteomes" id="UP000272428"/>
    </source>
</evidence>
<dbReference type="RefSeq" id="WP_170149008.1">
    <property type="nucleotide sequence ID" value="NZ_RBXB01000002.1"/>
</dbReference>
<keyword evidence="2" id="KW-1185">Reference proteome</keyword>
<protein>
    <submittedName>
        <fullName evidence="1">Uncharacterized protein</fullName>
    </submittedName>
</protein>
<dbReference type="AlphaFoldDB" id="A0A495SDD0"/>
<accession>A0A495SDD0</accession>
<gene>
    <name evidence="1" type="ORF">BCF58_2373</name>
</gene>
<dbReference type="Proteomes" id="UP000272428">
    <property type="component" value="Unassembled WGS sequence"/>
</dbReference>
<comment type="caution">
    <text evidence="1">The sequence shown here is derived from an EMBL/GenBank/DDBJ whole genome shotgun (WGS) entry which is preliminary data.</text>
</comment>